<feature type="signal peptide" evidence="1">
    <location>
        <begin position="1"/>
        <end position="20"/>
    </location>
</feature>
<dbReference type="Proteomes" id="UP001292094">
    <property type="component" value="Unassembled WGS sequence"/>
</dbReference>
<proteinExistence type="predicted"/>
<reference evidence="2" key="1">
    <citation type="submission" date="2023-11" db="EMBL/GenBank/DDBJ databases">
        <title>Genome assemblies of two species of porcelain crab, Petrolisthes cinctipes and Petrolisthes manimaculis (Anomura: Porcellanidae).</title>
        <authorList>
            <person name="Angst P."/>
        </authorList>
    </citation>
    <scope>NUCLEOTIDE SEQUENCE</scope>
    <source>
        <strain evidence="2">PB745_02</strain>
        <tissue evidence="2">Gill</tissue>
    </source>
</reference>
<evidence type="ECO:0000313" key="2">
    <source>
        <dbReference type="EMBL" id="KAK4326018.1"/>
    </source>
</evidence>
<name>A0AAE1QGM6_9EUCA</name>
<comment type="caution">
    <text evidence="2">The sequence shown here is derived from an EMBL/GenBank/DDBJ whole genome shotgun (WGS) entry which is preliminary data.</text>
</comment>
<sequence>MNGLRILYSTFLWCVVYATAQITSTTTTNNNNDVFRKEGLVQVARFLLQDLISSKDHLDCSLIFFLDSTSYEVVQLSRCVLLVLASDDPSFITVFGERSLKSRLLVWSTKLLILTHLPLTHFQKLNTFLGQTNSMIFITDIESKRTRFTRAPEMVLVAEEYQPHVKLVHNDNNNDEEEIIKFTGPMIDLVNLLAMKLNFT</sequence>
<dbReference type="AlphaFoldDB" id="A0AAE1QGM6"/>
<evidence type="ECO:0000256" key="1">
    <source>
        <dbReference type="SAM" id="SignalP"/>
    </source>
</evidence>
<keyword evidence="1" id="KW-0732">Signal</keyword>
<dbReference type="EMBL" id="JAWZYT010000253">
    <property type="protein sequence ID" value="KAK4326018.1"/>
    <property type="molecule type" value="Genomic_DNA"/>
</dbReference>
<keyword evidence="3" id="KW-1185">Reference proteome</keyword>
<organism evidence="2 3">
    <name type="scientific">Petrolisthes manimaculis</name>
    <dbReference type="NCBI Taxonomy" id="1843537"/>
    <lineage>
        <taxon>Eukaryota</taxon>
        <taxon>Metazoa</taxon>
        <taxon>Ecdysozoa</taxon>
        <taxon>Arthropoda</taxon>
        <taxon>Crustacea</taxon>
        <taxon>Multicrustacea</taxon>
        <taxon>Malacostraca</taxon>
        <taxon>Eumalacostraca</taxon>
        <taxon>Eucarida</taxon>
        <taxon>Decapoda</taxon>
        <taxon>Pleocyemata</taxon>
        <taxon>Anomura</taxon>
        <taxon>Galatheoidea</taxon>
        <taxon>Porcellanidae</taxon>
        <taxon>Petrolisthes</taxon>
    </lineage>
</organism>
<evidence type="ECO:0000313" key="3">
    <source>
        <dbReference type="Proteomes" id="UP001292094"/>
    </source>
</evidence>
<feature type="chain" id="PRO_5041918282" evidence="1">
    <location>
        <begin position="21"/>
        <end position="200"/>
    </location>
</feature>
<protein>
    <submittedName>
        <fullName evidence="2">Uncharacterized protein</fullName>
    </submittedName>
</protein>
<accession>A0AAE1QGM6</accession>
<gene>
    <name evidence="2" type="ORF">Pmani_003441</name>
</gene>